<evidence type="ECO:0000256" key="4">
    <source>
        <dbReference type="ARBA" id="ARBA00022448"/>
    </source>
</evidence>
<dbReference type="Pfam" id="PF15901">
    <property type="entry name" value="Sortilin_C"/>
    <property type="match status" value="2"/>
</dbReference>
<keyword evidence="11" id="KW-0675">Receptor</keyword>
<name>A0A9P8Y735_9PEZI</name>
<evidence type="ECO:0000256" key="5">
    <source>
        <dbReference type="ARBA" id="ARBA00022692"/>
    </source>
</evidence>
<dbReference type="Proteomes" id="UP000756346">
    <property type="component" value="Unassembled WGS sequence"/>
</dbReference>
<comment type="subcellular location">
    <subcellularLocation>
        <location evidence="1">Golgi apparatus</location>
        <location evidence="1">trans-Golgi network membrane</location>
        <topology evidence="1">Multi-pass membrane protein</topology>
    </subcellularLocation>
    <subcellularLocation>
        <location evidence="2">Prevacuolar compartment membrane</location>
        <topology evidence="2">Multi-pass membrane protein</topology>
    </subcellularLocation>
</comment>
<feature type="domain" description="VPS10" evidence="22">
    <location>
        <begin position="55"/>
        <end position="688"/>
    </location>
</feature>
<keyword evidence="10 20" id="KW-0472">Membrane</keyword>
<feature type="signal peptide" evidence="21">
    <location>
        <begin position="1"/>
        <end position="29"/>
    </location>
</feature>
<dbReference type="GO" id="GO:0016020">
    <property type="term" value="C:membrane"/>
    <property type="evidence" value="ECO:0007669"/>
    <property type="project" value="InterPro"/>
</dbReference>
<dbReference type="Gene3D" id="3.30.60.270">
    <property type="match status" value="2"/>
</dbReference>
<dbReference type="OrthoDB" id="443634at2759"/>
<dbReference type="EMBL" id="JAGTJQ010000005">
    <property type="protein sequence ID" value="KAH7031167.1"/>
    <property type="molecule type" value="Genomic_DNA"/>
</dbReference>
<proteinExistence type="predicted"/>
<feature type="transmembrane region" description="Helical" evidence="20">
    <location>
        <begin position="1382"/>
        <end position="1402"/>
    </location>
</feature>
<dbReference type="CDD" id="cd15482">
    <property type="entry name" value="Sialidase_non-viral"/>
    <property type="match status" value="1"/>
</dbReference>
<evidence type="ECO:0000256" key="6">
    <source>
        <dbReference type="ARBA" id="ARBA00022737"/>
    </source>
</evidence>
<dbReference type="Gene3D" id="2.10.70.80">
    <property type="match status" value="2"/>
</dbReference>
<organism evidence="23 24">
    <name type="scientific">Microdochium trichocladiopsis</name>
    <dbReference type="NCBI Taxonomy" id="1682393"/>
    <lineage>
        <taxon>Eukaryota</taxon>
        <taxon>Fungi</taxon>
        <taxon>Dikarya</taxon>
        <taxon>Ascomycota</taxon>
        <taxon>Pezizomycotina</taxon>
        <taxon>Sordariomycetes</taxon>
        <taxon>Xylariomycetidae</taxon>
        <taxon>Xylariales</taxon>
        <taxon>Microdochiaceae</taxon>
        <taxon>Microdochium</taxon>
    </lineage>
</organism>
<comment type="function">
    <text evidence="13">Functions as a sorting receptor in the Golgi compartment required for the intracellular sorting and delivery of soluble vacuolar proteins, like carboxypeptidase Y (CPY) and proteinase A. Executes multiple rounds of sorting by cycling between the late Golgi and a prevacuolar endosome-like compartment.</text>
</comment>
<evidence type="ECO:0000256" key="13">
    <source>
        <dbReference type="ARBA" id="ARBA00025569"/>
    </source>
</evidence>
<evidence type="ECO:0000256" key="2">
    <source>
        <dbReference type="ARBA" id="ARBA00004488"/>
    </source>
</evidence>
<dbReference type="InterPro" id="IPR031777">
    <property type="entry name" value="Sortilin_C"/>
</dbReference>
<evidence type="ECO:0000259" key="22">
    <source>
        <dbReference type="SMART" id="SM00602"/>
    </source>
</evidence>
<evidence type="ECO:0000256" key="9">
    <source>
        <dbReference type="ARBA" id="ARBA00023034"/>
    </source>
</evidence>
<dbReference type="PANTHER" id="PTHR12106">
    <property type="entry name" value="SORTILIN RELATED"/>
    <property type="match status" value="1"/>
</dbReference>
<evidence type="ECO:0000256" key="18">
    <source>
        <dbReference type="ARBA" id="ARBA00032910"/>
    </source>
</evidence>
<feature type="domain" description="VPS10" evidence="22">
    <location>
        <begin position="739"/>
        <end position="1371"/>
    </location>
</feature>
<dbReference type="InterPro" id="IPR050310">
    <property type="entry name" value="VPS10-sortilin"/>
</dbReference>
<feature type="chain" id="PRO_5040221523" description="Vacuolar protein sorting/targeting protein 10" evidence="21">
    <location>
        <begin position="30"/>
        <end position="1519"/>
    </location>
</feature>
<dbReference type="PANTHER" id="PTHR12106:SF27">
    <property type="entry name" value="SORTILIN-RELATED RECEPTOR"/>
    <property type="match status" value="1"/>
</dbReference>
<keyword evidence="8 20" id="KW-1133">Transmembrane helix</keyword>
<dbReference type="InterPro" id="IPR031778">
    <property type="entry name" value="Sortilin_N"/>
</dbReference>
<dbReference type="GO" id="GO:0005794">
    <property type="term" value="C:Golgi apparatus"/>
    <property type="evidence" value="ECO:0007669"/>
    <property type="project" value="UniProtKB-SubCell"/>
</dbReference>
<reference evidence="23" key="1">
    <citation type="journal article" date="2021" name="Nat. Commun.">
        <title>Genetic determinants of endophytism in the Arabidopsis root mycobiome.</title>
        <authorList>
            <person name="Mesny F."/>
            <person name="Miyauchi S."/>
            <person name="Thiergart T."/>
            <person name="Pickel B."/>
            <person name="Atanasova L."/>
            <person name="Karlsson M."/>
            <person name="Huettel B."/>
            <person name="Barry K.W."/>
            <person name="Haridas S."/>
            <person name="Chen C."/>
            <person name="Bauer D."/>
            <person name="Andreopoulos W."/>
            <person name="Pangilinan J."/>
            <person name="LaButti K."/>
            <person name="Riley R."/>
            <person name="Lipzen A."/>
            <person name="Clum A."/>
            <person name="Drula E."/>
            <person name="Henrissat B."/>
            <person name="Kohler A."/>
            <person name="Grigoriev I.V."/>
            <person name="Martin F.M."/>
            <person name="Hacquard S."/>
        </authorList>
    </citation>
    <scope>NUCLEOTIDE SEQUENCE</scope>
    <source>
        <strain evidence="23">MPI-CAGE-CH-0230</strain>
    </source>
</reference>
<dbReference type="GeneID" id="70183502"/>
<evidence type="ECO:0000256" key="1">
    <source>
        <dbReference type="ARBA" id="ARBA00004166"/>
    </source>
</evidence>
<keyword evidence="5 20" id="KW-0812">Transmembrane</keyword>
<dbReference type="Pfam" id="PF15902">
    <property type="entry name" value="Sortilin-Vps10"/>
    <property type="match status" value="2"/>
</dbReference>
<dbReference type="InterPro" id="IPR015943">
    <property type="entry name" value="WD40/YVTN_repeat-like_dom_sf"/>
</dbReference>
<evidence type="ECO:0000313" key="24">
    <source>
        <dbReference type="Proteomes" id="UP000756346"/>
    </source>
</evidence>
<dbReference type="GO" id="GO:0005829">
    <property type="term" value="C:cytosol"/>
    <property type="evidence" value="ECO:0007669"/>
    <property type="project" value="GOC"/>
</dbReference>
<keyword evidence="24" id="KW-1185">Reference proteome</keyword>
<keyword evidence="9" id="KW-0333">Golgi apparatus</keyword>
<evidence type="ECO:0000256" key="11">
    <source>
        <dbReference type="ARBA" id="ARBA00023170"/>
    </source>
</evidence>
<keyword evidence="6" id="KW-0677">Repeat</keyword>
<evidence type="ECO:0000256" key="8">
    <source>
        <dbReference type="ARBA" id="ARBA00022989"/>
    </source>
</evidence>
<keyword evidence="4" id="KW-0813">Transport</keyword>
<keyword evidence="12" id="KW-0325">Glycoprotein</keyword>
<evidence type="ECO:0000256" key="12">
    <source>
        <dbReference type="ARBA" id="ARBA00023180"/>
    </source>
</evidence>
<evidence type="ECO:0000256" key="19">
    <source>
        <dbReference type="SAM" id="MobiDB-lite"/>
    </source>
</evidence>
<feature type="region of interest" description="Disordered" evidence="19">
    <location>
        <begin position="1059"/>
        <end position="1085"/>
    </location>
</feature>
<keyword evidence="7" id="KW-0653">Protein transport</keyword>
<keyword evidence="21" id="KW-0732">Signal</keyword>
<dbReference type="GO" id="GO:0006623">
    <property type="term" value="P:protein targeting to vacuole"/>
    <property type="evidence" value="ECO:0007669"/>
    <property type="project" value="TreeGrafter"/>
</dbReference>
<evidence type="ECO:0000256" key="7">
    <source>
        <dbReference type="ARBA" id="ARBA00022927"/>
    </source>
</evidence>
<dbReference type="RefSeq" id="XP_046012847.1">
    <property type="nucleotide sequence ID" value="XM_046153956.1"/>
</dbReference>
<dbReference type="FunFam" id="3.30.60.270:FF:000005">
    <property type="entry name" value="Sortilin"/>
    <property type="match status" value="1"/>
</dbReference>
<protein>
    <recommendedName>
        <fullName evidence="3">Vacuolar protein sorting/targeting protein 10</fullName>
    </recommendedName>
    <alternativeName>
        <fullName evidence="15">Carboxypeptidase Y receptor</fullName>
    </alternativeName>
    <alternativeName>
        <fullName evidence="14 16">Sortilin VPS10</fullName>
    </alternativeName>
    <alternativeName>
        <fullName evidence="17 18">Vacuolar carboxypeptidase Sorting receptor VPS10</fullName>
    </alternativeName>
</protein>
<sequence length="1519" mass="169906">MRVSSALRAAAPSWAVAILMLAGLAPVTAKDEPTIEAHEFDSLPSGLYYFPGSNVIMFQESRDGTVWRSENGGSSWEKPKGVDQKEALVFVPHEFDPNRAYILTEGKEHWQTKDKGKSWDKFNTGVHTSQLRKYGWLVFNAGNPDHIIFHGMECESIFCSGVVVYTTDGFEKPGKYLREDADDCWWAKSSELFTTGKKEEDDNRVMCIVNDSFFSGKEANHLVMSDDFFREKDDGSISEFEPGINSGETVEGVLNLVTVKKYLLVATTSKNTDEMALFVTQDTHEWHRAVFPSDHKVSQRGYTVLESTNYSVQIDVMSGSRVSQPMGSLFSSNSNGTYFTQSAEHTNRNHEGNVDFEKVSTIQGVFLVNQVDNWEEVLEEANEKKKIKTKITFDDGRTFEKITAGDDEIHLHSVTELHNLGAVFSSPAPGLVMGNGNTGKYLDKYEDSNLYISDDGGRTWVKGPKGPHKYEFGDQGSILIAVEDRENGAVGEVKYSLDHGLEWKTVSLPKDIKITPWVLTTTQDSTSLKFILTGWSGKDKSPDKFYAISIDFEGLHEDKCSDDDMETWTARLDKDDKPGCIMGHTQTYRRRKKKAECFIKSEFNLAEPDGEACTCSDADFECDFNFKLDGKECKPVGPVKAPKDACKSGKDDETFMGSSRWRLIPGDRCKRGDGEQKDKEKEWKCADAQTPPSTPGSGEVDHEVKLFEGDFNGIEKHYLERGESSSSDDETIIARPYKWTAKGLENLGDIVITHDSGKTWKKPEALKDVSVAYIAPHPYVKDMVFFITRKGKVYYSPDRGHRFDSFEPPVPLDSLQYGPPLAFHPDRKDWLIWHGQKCTGKDNCYKEAALSTDRGDNWKTIQRYVHRCEFTGNSAYNFRNESQIVCLANKREDNDEGGPLQLLYTDDISKYDMKVALDDVKEFATMAEFILVAAENKTSGDLAAYASMNGRDYAPTQFPYNFKVPHTSAYTVLDSSTHAVNLFVLTGSSDGRNYGSILKSNSNGTSYVLSAPEVNCDKDFYVDFEKMMGLEGVVLINTVENAEDDSAKKRLQTKISHNDGAEWDFLPPPAKDKEGKSFSCSSSKGDESCALHIHGYTERIDRAKTYSSESAVGIMCGVGNVGPMLGDPEDADTFMTVDGGLHWKHVKKGRWMWAFGDQGGLVVLAQREEKTKIVSYTTDQGETWTDYKFTDDEVVISDVTTVRSGSSRNFVVWGVKGKELFAANIDFSGLTDTECKQDEDPVKSDYEVWSPEHPMQPNGCLFGHKNMFLRKKKDRKCYNGKKLKYLYNVENCECTRQDFECDYNFELNSHRYCEKVEGLPTISKEEYCSAHPDATEFYEPSGFRRIPLTTCKGGLEMDKTQQVYPCPGHEEEFEKAHGVSGVAIFFAVVIPFILAGGVGWYVRKHWRGNFGQIRLGETNPLDNDSPIVKYPIIVVSAAVAVVGAMPLLIGSLWRTVSSTLGNLSGRSSGGGNYSWLRGSGGGGQRRFTTRDSFARRGGDYAIVDDVEGELLGDDSDEDV</sequence>
<dbReference type="SMART" id="SM00602">
    <property type="entry name" value="VPS10"/>
    <property type="match status" value="2"/>
</dbReference>
<evidence type="ECO:0000313" key="23">
    <source>
        <dbReference type="EMBL" id="KAH7031167.1"/>
    </source>
</evidence>
<feature type="transmembrane region" description="Helical" evidence="20">
    <location>
        <begin position="1430"/>
        <end position="1453"/>
    </location>
</feature>
<evidence type="ECO:0000256" key="10">
    <source>
        <dbReference type="ARBA" id="ARBA00023136"/>
    </source>
</evidence>
<comment type="caution">
    <text evidence="23">The sequence shown here is derived from an EMBL/GenBank/DDBJ whole genome shotgun (WGS) entry which is preliminary data.</text>
</comment>
<evidence type="ECO:0000256" key="14">
    <source>
        <dbReference type="ARBA" id="ARBA00031250"/>
    </source>
</evidence>
<dbReference type="Gene3D" id="2.130.10.10">
    <property type="entry name" value="YVTN repeat-like/Quinoprotein amine dehydrogenase"/>
    <property type="match status" value="2"/>
</dbReference>
<accession>A0A9P8Y735</accession>
<evidence type="ECO:0000256" key="16">
    <source>
        <dbReference type="ARBA" id="ARBA00031902"/>
    </source>
</evidence>
<dbReference type="GO" id="GO:0006896">
    <property type="term" value="P:Golgi to vacuole transport"/>
    <property type="evidence" value="ECO:0007669"/>
    <property type="project" value="TreeGrafter"/>
</dbReference>
<dbReference type="InterPro" id="IPR006581">
    <property type="entry name" value="VPS10"/>
</dbReference>
<dbReference type="GO" id="GO:0006895">
    <property type="term" value="P:Golgi to endosome transport"/>
    <property type="evidence" value="ECO:0007669"/>
    <property type="project" value="TreeGrafter"/>
</dbReference>
<evidence type="ECO:0000256" key="3">
    <source>
        <dbReference type="ARBA" id="ARBA00015369"/>
    </source>
</evidence>
<feature type="region of interest" description="Disordered" evidence="19">
    <location>
        <begin position="680"/>
        <end position="700"/>
    </location>
</feature>
<dbReference type="SUPFAM" id="SSF110296">
    <property type="entry name" value="Oligoxyloglucan reducing end-specific cellobiohydrolase"/>
    <property type="match status" value="2"/>
</dbReference>
<gene>
    <name evidence="23" type="ORF">B0I36DRAFT_323318</name>
</gene>
<evidence type="ECO:0000256" key="20">
    <source>
        <dbReference type="SAM" id="Phobius"/>
    </source>
</evidence>
<evidence type="ECO:0000256" key="21">
    <source>
        <dbReference type="SAM" id="SignalP"/>
    </source>
</evidence>
<evidence type="ECO:0000256" key="15">
    <source>
        <dbReference type="ARBA" id="ARBA00031354"/>
    </source>
</evidence>
<evidence type="ECO:0000256" key="17">
    <source>
        <dbReference type="ARBA" id="ARBA00032705"/>
    </source>
</evidence>